<reference evidence="2 3" key="2">
    <citation type="submission" date="2024-07" db="EMBL/GenBank/DDBJ databases">
        <authorList>
            <person name="Akdeniz Z."/>
        </authorList>
    </citation>
    <scope>NUCLEOTIDE SEQUENCE [LARGE SCALE GENOMIC DNA]</scope>
</reference>
<name>A0AA86QFR3_9EUKA</name>
<protein>
    <submittedName>
        <fullName evidence="2">Hypothetical_protein</fullName>
    </submittedName>
</protein>
<comment type="caution">
    <text evidence="1">The sequence shown here is derived from an EMBL/GenBank/DDBJ whole genome shotgun (WGS) entry which is preliminary data.</text>
</comment>
<keyword evidence="3" id="KW-1185">Reference proteome</keyword>
<dbReference type="EMBL" id="CAXDID020000067">
    <property type="protein sequence ID" value="CAL6012753.1"/>
    <property type="molecule type" value="Genomic_DNA"/>
</dbReference>
<sequence>MYIIDSNIFVTINYSIQSGALICLQCDLIAKTSELQFIAHGLQLSALILLFQSKIQMFNVNISYRFSSKQTSGIVSEIEQNVLQFQIEQCIITGYNFIYSENNGYLCSYASVDVIIQLNALTVCSDVATKRVGNHLKSFSQSNVEVLKCASVCGTGSVVTYCICKCQSCYLSILQSLENEISYLPLQV</sequence>
<organism evidence="1">
    <name type="scientific">Hexamita inflata</name>
    <dbReference type="NCBI Taxonomy" id="28002"/>
    <lineage>
        <taxon>Eukaryota</taxon>
        <taxon>Metamonada</taxon>
        <taxon>Diplomonadida</taxon>
        <taxon>Hexamitidae</taxon>
        <taxon>Hexamitinae</taxon>
        <taxon>Hexamita</taxon>
    </lineage>
</organism>
<dbReference type="AlphaFoldDB" id="A0AA86QFR3"/>
<accession>A0AA86QFR3</accession>
<reference evidence="1" key="1">
    <citation type="submission" date="2023-06" db="EMBL/GenBank/DDBJ databases">
        <authorList>
            <person name="Kurt Z."/>
        </authorList>
    </citation>
    <scope>NUCLEOTIDE SEQUENCE</scope>
</reference>
<evidence type="ECO:0000313" key="2">
    <source>
        <dbReference type="EMBL" id="CAL6012753.1"/>
    </source>
</evidence>
<proteinExistence type="predicted"/>
<dbReference type="Proteomes" id="UP001642409">
    <property type="component" value="Unassembled WGS sequence"/>
</dbReference>
<evidence type="ECO:0000313" key="1">
    <source>
        <dbReference type="EMBL" id="CAI9957188.1"/>
    </source>
</evidence>
<gene>
    <name evidence="2" type="ORF">HINF_LOCUS23454</name>
    <name evidence="1" type="ORF">HINF_LOCUS44833</name>
</gene>
<evidence type="ECO:0000313" key="3">
    <source>
        <dbReference type="Proteomes" id="UP001642409"/>
    </source>
</evidence>
<dbReference type="EMBL" id="CATOUU010000884">
    <property type="protein sequence ID" value="CAI9957188.1"/>
    <property type="molecule type" value="Genomic_DNA"/>
</dbReference>